<sequence length="187" mass="21278">MAKQYARLGAKAASFYSSTLRFKLLPGEIKEFPDKAMMDGTFMTALGNGHIRIATPEEVEAYMKKMGQEKPQGVTVEKEDVSEILAEVESLRNENSEKSQLLIEALGRVSALEKEKAISQLRIELLSTGKEDVFAKDETELDKYILETYDLEKKEQKAYKAMSFEEKLDYAYQLEKNSEEDPEEGEK</sequence>
<feature type="coiled-coil region" evidence="1">
    <location>
        <begin position="74"/>
        <end position="101"/>
    </location>
</feature>
<keyword evidence="1" id="KW-0175">Coiled coil</keyword>
<name>A0A8S5P0M6_9CAUD</name>
<proteinExistence type="predicted"/>
<reference evidence="2" key="1">
    <citation type="journal article" date="2021" name="Proc. Natl. Acad. Sci. U.S.A.">
        <title>A Catalog of Tens of Thousands of Viruses from Human Metagenomes Reveals Hidden Associations with Chronic Diseases.</title>
        <authorList>
            <person name="Tisza M.J."/>
            <person name="Buck C.B."/>
        </authorList>
    </citation>
    <scope>NUCLEOTIDE SEQUENCE</scope>
    <source>
        <strain evidence="2">CtClB2</strain>
    </source>
</reference>
<accession>A0A8S5P0M6</accession>
<evidence type="ECO:0000313" key="2">
    <source>
        <dbReference type="EMBL" id="DAE00176.1"/>
    </source>
</evidence>
<organism evidence="2">
    <name type="scientific">Ackermannviridae sp. ctClB2</name>
    <dbReference type="NCBI Taxonomy" id="2825752"/>
    <lineage>
        <taxon>Viruses</taxon>
        <taxon>Duplodnaviria</taxon>
        <taxon>Heunggongvirae</taxon>
        <taxon>Uroviricota</taxon>
        <taxon>Caudoviricetes</taxon>
        <taxon>Pantevenvirales</taxon>
        <taxon>Ackermannviridae</taxon>
    </lineage>
</organism>
<protein>
    <submittedName>
        <fullName evidence="2">Uncharacterized protein</fullName>
    </submittedName>
</protein>
<evidence type="ECO:0000256" key="1">
    <source>
        <dbReference type="SAM" id="Coils"/>
    </source>
</evidence>
<dbReference type="EMBL" id="BK015300">
    <property type="protein sequence ID" value="DAE00176.1"/>
    <property type="molecule type" value="Genomic_DNA"/>
</dbReference>